<reference evidence="2 3" key="1">
    <citation type="journal article" date="2014" name="Int. J. Syst. Evol. Microbiol.">
        <title>Complete genome sequence of Corynebacterium casei LMG S-19264T (=DSM 44701T), isolated from a smear-ripened cheese.</title>
        <authorList>
            <consortium name="US DOE Joint Genome Institute (JGI-PGF)"/>
            <person name="Walter F."/>
            <person name="Albersmeier A."/>
            <person name="Kalinowski J."/>
            <person name="Ruckert C."/>
        </authorList>
    </citation>
    <scope>NUCLEOTIDE SEQUENCE [LARGE SCALE GENOMIC DNA]</scope>
    <source>
        <strain evidence="2 3">NBRC 112785</strain>
    </source>
</reference>
<feature type="transmembrane region" description="Helical" evidence="1">
    <location>
        <begin position="90"/>
        <end position="113"/>
    </location>
</feature>
<sequence>MSVDLAFTYIAPVIQEFNFLKAAYSETSSVIRNVFSLNILLLFPSLLAALVVYYSNVVYPYIFLFMLNILALRGLTLLSSEQSLSINVGVLANILVPIVLPIICFALLARIFANRNCRTLEV</sequence>
<keyword evidence="1" id="KW-0812">Transmembrane</keyword>
<name>A0AA37WV80_9GAMM</name>
<evidence type="ECO:0000313" key="3">
    <source>
        <dbReference type="Proteomes" id="UP001157439"/>
    </source>
</evidence>
<accession>A0AA37WV80</accession>
<protein>
    <submittedName>
        <fullName evidence="2">Uncharacterized protein</fullName>
    </submittedName>
</protein>
<evidence type="ECO:0000313" key="2">
    <source>
        <dbReference type="EMBL" id="GLS82098.1"/>
    </source>
</evidence>
<dbReference type="AlphaFoldDB" id="A0AA37WV80"/>
<comment type="caution">
    <text evidence="2">The sequence shown here is derived from an EMBL/GenBank/DDBJ whole genome shotgun (WGS) entry which is preliminary data.</text>
</comment>
<dbReference type="EMBL" id="BSPO01000001">
    <property type="protein sequence ID" value="GLS82098.1"/>
    <property type="molecule type" value="Genomic_DNA"/>
</dbReference>
<feature type="transmembrane region" description="Helical" evidence="1">
    <location>
        <begin position="34"/>
        <end position="55"/>
    </location>
</feature>
<evidence type="ECO:0000256" key="1">
    <source>
        <dbReference type="SAM" id="Phobius"/>
    </source>
</evidence>
<feature type="transmembrane region" description="Helical" evidence="1">
    <location>
        <begin position="61"/>
        <end position="78"/>
    </location>
</feature>
<dbReference type="Proteomes" id="UP001157439">
    <property type="component" value="Unassembled WGS sequence"/>
</dbReference>
<organism evidence="2 3">
    <name type="scientific">Paraferrimonas haliotis</name>
    <dbReference type="NCBI Taxonomy" id="2013866"/>
    <lineage>
        <taxon>Bacteria</taxon>
        <taxon>Pseudomonadati</taxon>
        <taxon>Pseudomonadota</taxon>
        <taxon>Gammaproteobacteria</taxon>
        <taxon>Alteromonadales</taxon>
        <taxon>Ferrimonadaceae</taxon>
        <taxon>Paraferrimonas</taxon>
    </lineage>
</organism>
<gene>
    <name evidence="2" type="ORF">GCM10007894_00750</name>
</gene>
<keyword evidence="3" id="KW-1185">Reference proteome</keyword>
<keyword evidence="1" id="KW-0472">Membrane</keyword>
<proteinExistence type="predicted"/>
<keyword evidence="1" id="KW-1133">Transmembrane helix</keyword>